<sequence length="677" mass="72404">MAVTIEAQLERFDRNMKASGVIVDTVATGMDKATKRAATSFNRLEGALNPAAAATRRYERDVQRVKTALDSGVVSNERAAQVLSRLGDQYERASQTGSNMTRSLGQSARGSRQMGMAIQQAGYQVGDFAVQVASGQNPLRAFIQQGTQLVSMFGPWGAVIGAAGAVVGALVTAFWESNEAAETATDKIDAFALATQNMDSLVAHGAKSLGEMRTAFSQLDSTIREIETVKIQTQIDTTRAAMRALAVDASQYRKSIEDISDLSFMPSSESGPVLTISDDAAQFESQIKELSKSIEAARKAGDLEAAQAMLKRLNEIQELQRRLDALQNSLETLGGGGKEFGDGLSPEKQWDRVKNVMASTQGVNSLTTGGPSPESQAVFDRANASTDRYRDTLERLKKAMEDGKAVELSVRTEREQHADTLERLDRLLMQGAISQETYNRAAQNANRTLMQSDPVLSTVAHGLDSTTTGLFRFGDAAESNAERVRNALVGMLNDISEEFGRRALTNPLLNLLFDAGLPTLTGLFSGGGGINIASNALASGSVLPPSLAAGLFHSGGIVGSGGVQRDVPAALFAEAPRYHSGGVVMPGEVPAILKRDEEVLTRSDPRHRYNFGRGSGAASGPTFNIDARGADRQGMAELSATVRALNGKINRIDATLEPRAVKSMVDTRRRNPKIFSG</sequence>
<name>A0A7Y0DYD6_9PROT</name>
<keyword evidence="1" id="KW-0175">Coiled coil</keyword>
<evidence type="ECO:0000256" key="1">
    <source>
        <dbReference type="SAM" id="Coils"/>
    </source>
</evidence>
<organism evidence="3 4">
    <name type="scientific">Pacificispira spongiicola</name>
    <dbReference type="NCBI Taxonomy" id="2729598"/>
    <lineage>
        <taxon>Bacteria</taxon>
        <taxon>Pseudomonadati</taxon>
        <taxon>Pseudomonadota</taxon>
        <taxon>Alphaproteobacteria</taxon>
        <taxon>Rhodospirillales</taxon>
        <taxon>Rhodospirillaceae</taxon>
        <taxon>Pacificispira</taxon>
    </lineage>
</organism>
<comment type="caution">
    <text evidence="3">The sequence shown here is derived from an EMBL/GenBank/DDBJ whole genome shotgun (WGS) entry which is preliminary data.</text>
</comment>
<dbReference type="Pfam" id="PF06791">
    <property type="entry name" value="TMP_2"/>
    <property type="match status" value="1"/>
</dbReference>
<reference evidence="3 4" key="1">
    <citation type="submission" date="2020-04" db="EMBL/GenBank/DDBJ databases">
        <title>Rhodospirillaceae bacterium KN72 isolated from deep sea.</title>
        <authorList>
            <person name="Zhang D.-C."/>
        </authorList>
    </citation>
    <scope>NUCLEOTIDE SEQUENCE [LARGE SCALE GENOMIC DNA]</scope>
    <source>
        <strain evidence="3 4">KN72</strain>
    </source>
</reference>
<dbReference type="InterPro" id="IPR009628">
    <property type="entry name" value="Phage_tape_measure_N"/>
</dbReference>
<evidence type="ECO:0000313" key="4">
    <source>
        <dbReference type="Proteomes" id="UP000539372"/>
    </source>
</evidence>
<feature type="domain" description="Bacteriophage tail tape measure N-terminal" evidence="2">
    <location>
        <begin position="105"/>
        <end position="250"/>
    </location>
</feature>
<dbReference type="Gene3D" id="1.20.58.60">
    <property type="match status" value="1"/>
</dbReference>
<dbReference type="Proteomes" id="UP000539372">
    <property type="component" value="Unassembled WGS sequence"/>
</dbReference>
<dbReference type="AlphaFoldDB" id="A0A7Y0DYD6"/>
<protein>
    <recommendedName>
        <fullName evidence="2">Bacteriophage tail tape measure N-terminal domain-containing protein</fullName>
    </recommendedName>
</protein>
<keyword evidence="4" id="KW-1185">Reference proteome</keyword>
<gene>
    <name evidence="3" type="ORF">HH303_05265</name>
</gene>
<proteinExistence type="predicted"/>
<dbReference type="EMBL" id="JABBNT010000002">
    <property type="protein sequence ID" value="NMM43874.1"/>
    <property type="molecule type" value="Genomic_DNA"/>
</dbReference>
<feature type="coiled-coil region" evidence="1">
    <location>
        <begin position="280"/>
        <end position="336"/>
    </location>
</feature>
<evidence type="ECO:0000313" key="3">
    <source>
        <dbReference type="EMBL" id="NMM43874.1"/>
    </source>
</evidence>
<evidence type="ECO:0000259" key="2">
    <source>
        <dbReference type="Pfam" id="PF06791"/>
    </source>
</evidence>
<accession>A0A7Y0DYD6</accession>